<dbReference type="Proteomes" id="UP001165145">
    <property type="component" value="Unassembled WGS sequence"/>
</dbReference>
<dbReference type="AlphaFoldDB" id="A0AAI9L2A1"/>
<dbReference type="Gene3D" id="1.20.58.250">
    <property type="entry name" value="DNA polymerase III-theta"/>
    <property type="match status" value="1"/>
</dbReference>
<proteinExistence type="predicted"/>
<keyword evidence="3" id="KW-1185">Reference proteome</keyword>
<dbReference type="EMBL" id="BSRL01000006">
    <property type="protein sequence ID" value="GLV70447.1"/>
    <property type="molecule type" value="Genomic_DNA"/>
</dbReference>
<dbReference type="RefSeq" id="WP_261867050.1">
    <property type="nucleotide sequence ID" value="NZ_BRLF01000006.1"/>
</dbReference>
<dbReference type="GO" id="GO:0006260">
    <property type="term" value="P:DNA replication"/>
    <property type="evidence" value="ECO:0007669"/>
    <property type="project" value="InterPro"/>
</dbReference>
<evidence type="ECO:0000313" key="4">
    <source>
        <dbReference type="Proteomes" id="UP001165145"/>
    </source>
</evidence>
<dbReference type="GO" id="GO:0003887">
    <property type="term" value="F:DNA-directed DNA polymerase activity"/>
    <property type="evidence" value="ECO:0007669"/>
    <property type="project" value="InterPro"/>
</dbReference>
<evidence type="ECO:0000313" key="2">
    <source>
        <dbReference type="EMBL" id="GLV70447.1"/>
    </source>
</evidence>
<name>A0AAI9L2A1_PECCC</name>
<dbReference type="SUPFAM" id="SSF46575">
    <property type="entry name" value="DNA polymerase III theta subunit-like"/>
    <property type="match status" value="1"/>
</dbReference>
<gene>
    <name evidence="2" type="ORF">Pcaca03_28910</name>
    <name evidence="1" type="ORF">SOASR016_27550</name>
</gene>
<reference evidence="1" key="1">
    <citation type="submission" date="2022-06" db="EMBL/GenBank/DDBJ databases">
        <title>Draft genome sequences of Pectobacterium carotovorum subsp. carotovorum str. NBRC12380.</title>
        <authorList>
            <person name="Wakabayashi Y."/>
            <person name="Kojima K."/>
        </authorList>
    </citation>
    <scope>NUCLEOTIDE SEQUENCE</scope>
    <source>
        <strain evidence="1">NBRC 12380</strain>
    </source>
</reference>
<dbReference type="Proteomes" id="UP001058167">
    <property type="component" value="Unassembled WGS sequence"/>
</dbReference>
<protein>
    <submittedName>
        <fullName evidence="2">Uncharacterized protein</fullName>
    </submittedName>
</protein>
<sequence length="84" mass="10228">MSGKSDYLPPGLPHNRGEWPQEYRDMEWLDLRANQLINQLIAGKALRRQVERELDTVAEQYREHFRARLNHWREYHDQKRGKTK</sequence>
<dbReference type="EMBL" id="BRLF01000006">
    <property type="protein sequence ID" value="GKX48003.1"/>
    <property type="molecule type" value="Genomic_DNA"/>
</dbReference>
<evidence type="ECO:0000313" key="1">
    <source>
        <dbReference type="EMBL" id="GKX48003.1"/>
    </source>
</evidence>
<evidence type="ECO:0000313" key="3">
    <source>
        <dbReference type="Proteomes" id="UP001058167"/>
    </source>
</evidence>
<dbReference type="InterPro" id="IPR036745">
    <property type="entry name" value="PolIII_theta_sf"/>
</dbReference>
<organism evidence="2 4">
    <name type="scientific">Pectobacterium carotovorum subsp. carotovorum</name>
    <name type="common">Erwinia carotovora subsp. carotovora</name>
    <dbReference type="NCBI Taxonomy" id="555"/>
    <lineage>
        <taxon>Bacteria</taxon>
        <taxon>Pseudomonadati</taxon>
        <taxon>Pseudomonadota</taxon>
        <taxon>Gammaproteobacteria</taxon>
        <taxon>Enterobacterales</taxon>
        <taxon>Pectobacteriaceae</taxon>
        <taxon>Pectobacterium</taxon>
    </lineage>
</organism>
<comment type="caution">
    <text evidence="2">The sequence shown here is derived from an EMBL/GenBank/DDBJ whole genome shotgun (WGS) entry which is preliminary data.</text>
</comment>
<accession>A0AAI9L2A1</accession>
<reference evidence="2" key="2">
    <citation type="submission" date="2023-02" db="EMBL/GenBank/DDBJ databases">
        <title>Pectobacterium carotovorum subsp. carotovorum NBRC 12380.</title>
        <authorList>
            <person name="Ichikawa N."/>
            <person name="Sato H."/>
            <person name="Tonouchi N."/>
        </authorList>
    </citation>
    <scope>NUCLEOTIDE SEQUENCE</scope>
    <source>
        <strain evidence="2">NBRC 12380</strain>
    </source>
</reference>
<dbReference type="GO" id="GO:0003677">
    <property type="term" value="F:DNA binding"/>
    <property type="evidence" value="ECO:0007669"/>
    <property type="project" value="InterPro"/>
</dbReference>